<comment type="similarity">
    <text evidence="1">Belongs to the P-Pant transferase superfamily. Gsp/Sfp/HetI/AcpT family.</text>
</comment>
<dbReference type="SUPFAM" id="SSF56214">
    <property type="entry name" value="4'-phosphopantetheinyl transferase"/>
    <property type="match status" value="2"/>
</dbReference>
<dbReference type="GO" id="GO:0000287">
    <property type="term" value="F:magnesium ion binding"/>
    <property type="evidence" value="ECO:0007669"/>
    <property type="project" value="InterPro"/>
</dbReference>
<evidence type="ECO:0000313" key="5">
    <source>
        <dbReference type="Proteomes" id="UP000182375"/>
    </source>
</evidence>
<dbReference type="InterPro" id="IPR008278">
    <property type="entry name" value="4-PPantetheinyl_Trfase_dom"/>
</dbReference>
<dbReference type="Gene3D" id="3.90.470.20">
    <property type="entry name" value="4'-phosphopantetheinyl transferase domain"/>
    <property type="match status" value="2"/>
</dbReference>
<gene>
    <name evidence="4" type="ORF">SAMN04490357_0123</name>
</gene>
<feature type="domain" description="4'-phosphopantetheinyl transferase" evidence="3">
    <location>
        <begin position="141"/>
        <end position="219"/>
    </location>
</feature>
<dbReference type="GO" id="GO:0008897">
    <property type="term" value="F:holo-[acyl-carrier-protein] synthase activity"/>
    <property type="evidence" value="ECO:0007669"/>
    <property type="project" value="InterPro"/>
</dbReference>
<dbReference type="PANTHER" id="PTHR12215:SF10">
    <property type="entry name" value="L-AMINOADIPATE-SEMIALDEHYDE DEHYDROGENASE-PHOSPHOPANTETHEINYL TRANSFERASE"/>
    <property type="match status" value="1"/>
</dbReference>
<dbReference type="RefSeq" id="WP_244174767.1">
    <property type="nucleotide sequence ID" value="NZ_FNTD01000003.1"/>
</dbReference>
<protein>
    <submittedName>
        <fullName evidence="4">4'-phosphopantetheinyl transferase</fullName>
    </submittedName>
</protein>
<dbReference type="GO" id="GO:0019878">
    <property type="term" value="P:lysine biosynthetic process via aminoadipic acid"/>
    <property type="evidence" value="ECO:0007669"/>
    <property type="project" value="TreeGrafter"/>
</dbReference>
<accession>A0A1H4IB42</accession>
<dbReference type="InterPro" id="IPR050559">
    <property type="entry name" value="P-Pant_transferase_sf"/>
</dbReference>
<evidence type="ECO:0000256" key="2">
    <source>
        <dbReference type="ARBA" id="ARBA00022679"/>
    </source>
</evidence>
<proteinExistence type="inferred from homology"/>
<dbReference type="AlphaFoldDB" id="A0A1H4IB42"/>
<evidence type="ECO:0000256" key="1">
    <source>
        <dbReference type="ARBA" id="ARBA00010990"/>
    </source>
</evidence>
<dbReference type="PANTHER" id="PTHR12215">
    <property type="entry name" value="PHOSPHOPANTETHEINE TRANSFERASE"/>
    <property type="match status" value="1"/>
</dbReference>
<dbReference type="GO" id="GO:0005829">
    <property type="term" value="C:cytosol"/>
    <property type="evidence" value="ECO:0007669"/>
    <property type="project" value="TreeGrafter"/>
</dbReference>
<dbReference type="InterPro" id="IPR037143">
    <property type="entry name" value="4-PPantetheinyl_Trfase_dom_sf"/>
</dbReference>
<dbReference type="EMBL" id="FNTD01000003">
    <property type="protein sequence ID" value="SEB31150.1"/>
    <property type="molecule type" value="Genomic_DNA"/>
</dbReference>
<name>A0A1H4IB42_9ACTN</name>
<dbReference type="Proteomes" id="UP000182375">
    <property type="component" value="Unassembled WGS sequence"/>
</dbReference>
<keyword evidence="2 4" id="KW-0808">Transferase</keyword>
<organism evidence="4 5">
    <name type="scientific">Streptomyces misionensis</name>
    <dbReference type="NCBI Taxonomy" id="67331"/>
    <lineage>
        <taxon>Bacteria</taxon>
        <taxon>Bacillati</taxon>
        <taxon>Actinomycetota</taxon>
        <taxon>Actinomycetes</taxon>
        <taxon>Kitasatosporales</taxon>
        <taxon>Streptomycetaceae</taxon>
        <taxon>Streptomyces</taxon>
    </lineage>
</organism>
<dbReference type="Pfam" id="PF01648">
    <property type="entry name" value="ACPS"/>
    <property type="match status" value="1"/>
</dbReference>
<evidence type="ECO:0000313" key="4">
    <source>
        <dbReference type="EMBL" id="SEB31150.1"/>
    </source>
</evidence>
<reference evidence="4 5" key="1">
    <citation type="submission" date="2016-10" db="EMBL/GenBank/DDBJ databases">
        <authorList>
            <person name="de Groot N.N."/>
        </authorList>
    </citation>
    <scope>NUCLEOTIDE SEQUENCE [LARGE SCALE GENOMIC DNA]</scope>
    <source>
        <strain evidence="4 5">DSM 40306</strain>
    </source>
</reference>
<dbReference type="GeneID" id="95509448"/>
<dbReference type="STRING" id="67331.SAMN04490357_0123"/>
<evidence type="ECO:0000259" key="3">
    <source>
        <dbReference type="Pfam" id="PF01648"/>
    </source>
</evidence>
<sequence>MNDVHDVNTALSDQRPVRLRGPAGPWQRIERSLHERGAALVYGVLEDWRPADLDDAGLRDLLGADWERYAGMAHEPVRARFAASRRLIKYVAGRAVGAPPHSVELAYRPGGRPYLRGCAQLDISLSHTGDLLLVGVSARGGIGVDVELTRRRMRLTGMESRFWTPHEIAQLGEVGEDRRPGEMVRLWTLKEAYSKAIGQGMRFRFSAFGFDVDAGRPRVLTPDGEPGTGPEWVFGTARVADAYTVSWAMHDTGPYVPGGRHRGDTAAAALLDVSLAGAMAGAPRAPLAA</sequence>